<proteinExistence type="predicted"/>
<evidence type="ECO:0000313" key="1">
    <source>
        <dbReference type="EMBL" id="CDW44001.1"/>
    </source>
</evidence>
<dbReference type="AlphaFoldDB" id="A0A0K2V1Z5"/>
<dbReference type="EMBL" id="HACA01026640">
    <property type="protein sequence ID" value="CDW44001.1"/>
    <property type="molecule type" value="Transcribed_RNA"/>
</dbReference>
<reference evidence="1" key="1">
    <citation type="submission" date="2014-05" db="EMBL/GenBank/DDBJ databases">
        <authorList>
            <person name="Chronopoulou M."/>
        </authorList>
    </citation>
    <scope>NUCLEOTIDE SEQUENCE</scope>
    <source>
        <tissue evidence="1">Whole organism</tissue>
    </source>
</reference>
<sequence length="61" mass="7427">MNSFQRDKRSIRNEFVSKGQTVNKKYYLGVLRLLHEKIHQKRSELWKSNSWILHDDNIARL</sequence>
<name>A0A0K2V1Z5_LEPSM</name>
<dbReference type="InterPro" id="IPR036397">
    <property type="entry name" value="RNaseH_sf"/>
</dbReference>
<organism evidence="1">
    <name type="scientific">Lepeophtheirus salmonis</name>
    <name type="common">Salmon louse</name>
    <name type="synonym">Caligus salmonis</name>
    <dbReference type="NCBI Taxonomy" id="72036"/>
    <lineage>
        <taxon>Eukaryota</taxon>
        <taxon>Metazoa</taxon>
        <taxon>Ecdysozoa</taxon>
        <taxon>Arthropoda</taxon>
        <taxon>Crustacea</taxon>
        <taxon>Multicrustacea</taxon>
        <taxon>Hexanauplia</taxon>
        <taxon>Copepoda</taxon>
        <taxon>Siphonostomatoida</taxon>
        <taxon>Caligidae</taxon>
        <taxon>Lepeophtheirus</taxon>
    </lineage>
</organism>
<dbReference type="GO" id="GO:0003676">
    <property type="term" value="F:nucleic acid binding"/>
    <property type="evidence" value="ECO:0007669"/>
    <property type="project" value="InterPro"/>
</dbReference>
<dbReference type="Gene3D" id="3.30.420.10">
    <property type="entry name" value="Ribonuclease H-like superfamily/Ribonuclease H"/>
    <property type="match status" value="1"/>
</dbReference>
<accession>A0A0K2V1Z5</accession>
<protein>
    <submittedName>
        <fullName evidence="1">Putative LOC100202107 [Hydra vulgaris]</fullName>
    </submittedName>
</protein>